<evidence type="ECO:0000313" key="1">
    <source>
        <dbReference type="EMBL" id="KAH9316181.1"/>
    </source>
</evidence>
<protein>
    <submittedName>
        <fullName evidence="1">Uncharacterized protein</fullName>
    </submittedName>
</protein>
<sequence length="59" mass="6666">VGGRDVLLDVASLVWQETCNLTKSAAAARSPLLRKMLIKLTQRVGLTYLPQRVPLWRYV</sequence>
<accession>A0AA38G471</accession>
<proteinExistence type="predicted"/>
<organism evidence="1 2">
    <name type="scientific">Taxus chinensis</name>
    <name type="common">Chinese yew</name>
    <name type="synonym">Taxus wallichiana var. chinensis</name>
    <dbReference type="NCBI Taxonomy" id="29808"/>
    <lineage>
        <taxon>Eukaryota</taxon>
        <taxon>Viridiplantae</taxon>
        <taxon>Streptophyta</taxon>
        <taxon>Embryophyta</taxon>
        <taxon>Tracheophyta</taxon>
        <taxon>Spermatophyta</taxon>
        <taxon>Pinopsida</taxon>
        <taxon>Pinidae</taxon>
        <taxon>Conifers II</taxon>
        <taxon>Cupressales</taxon>
        <taxon>Taxaceae</taxon>
        <taxon>Taxus</taxon>
    </lineage>
</organism>
<feature type="non-terminal residue" evidence="1">
    <location>
        <position position="59"/>
    </location>
</feature>
<reference evidence="1 2" key="1">
    <citation type="journal article" date="2021" name="Nat. Plants">
        <title>The Taxus genome provides insights into paclitaxel biosynthesis.</title>
        <authorList>
            <person name="Xiong X."/>
            <person name="Gou J."/>
            <person name="Liao Q."/>
            <person name="Li Y."/>
            <person name="Zhou Q."/>
            <person name="Bi G."/>
            <person name="Li C."/>
            <person name="Du R."/>
            <person name="Wang X."/>
            <person name="Sun T."/>
            <person name="Guo L."/>
            <person name="Liang H."/>
            <person name="Lu P."/>
            <person name="Wu Y."/>
            <person name="Zhang Z."/>
            <person name="Ro D.K."/>
            <person name="Shang Y."/>
            <person name="Huang S."/>
            <person name="Yan J."/>
        </authorList>
    </citation>
    <scope>NUCLEOTIDE SEQUENCE [LARGE SCALE GENOMIC DNA]</scope>
    <source>
        <strain evidence="1">Ta-2019</strain>
    </source>
</reference>
<evidence type="ECO:0000313" key="2">
    <source>
        <dbReference type="Proteomes" id="UP000824469"/>
    </source>
</evidence>
<keyword evidence="2" id="KW-1185">Reference proteome</keyword>
<feature type="non-terminal residue" evidence="1">
    <location>
        <position position="1"/>
    </location>
</feature>
<gene>
    <name evidence="1" type="ORF">KI387_024808</name>
</gene>
<comment type="caution">
    <text evidence="1">The sequence shown here is derived from an EMBL/GenBank/DDBJ whole genome shotgun (WGS) entry which is preliminary data.</text>
</comment>
<dbReference type="Proteomes" id="UP000824469">
    <property type="component" value="Unassembled WGS sequence"/>
</dbReference>
<dbReference type="AlphaFoldDB" id="A0AA38G471"/>
<name>A0AA38G471_TAXCH</name>
<dbReference type="EMBL" id="JAHRHJ020000005">
    <property type="protein sequence ID" value="KAH9316181.1"/>
    <property type="molecule type" value="Genomic_DNA"/>
</dbReference>